<comment type="similarity">
    <text evidence="7">Belongs to the class IV-like SAM-binding methyltransferase superfamily. RNA methyltransferase TrmH family.</text>
</comment>
<dbReference type="GO" id="GO:0002938">
    <property type="term" value="P:tRNA guanine ribose methylation"/>
    <property type="evidence" value="ECO:0007669"/>
    <property type="project" value="UniProtKB-UniRule"/>
</dbReference>
<keyword evidence="1 7" id="KW-0820">tRNA-binding</keyword>
<dbReference type="Gene3D" id="3.40.1280.10">
    <property type="match status" value="1"/>
</dbReference>
<evidence type="ECO:0000256" key="6">
    <source>
        <dbReference type="ARBA" id="ARBA00022884"/>
    </source>
</evidence>
<evidence type="ECO:0000313" key="10">
    <source>
        <dbReference type="Proteomes" id="UP000238042"/>
    </source>
</evidence>
<feature type="binding site" evidence="7">
    <location>
        <position position="167"/>
    </location>
    <ligand>
        <name>S-adenosyl-L-methionine</name>
        <dbReference type="ChEBI" id="CHEBI:59789"/>
    </ligand>
</feature>
<accession>A0A2S8AAT3</accession>
<dbReference type="InterPro" id="IPR001537">
    <property type="entry name" value="SpoU_MeTrfase"/>
</dbReference>
<evidence type="ECO:0000256" key="4">
    <source>
        <dbReference type="ARBA" id="ARBA00022691"/>
    </source>
</evidence>
<dbReference type="AlphaFoldDB" id="A0A2S8AAT3"/>
<dbReference type="EMBL" id="PSZM01000040">
    <property type="protein sequence ID" value="PQL91662.1"/>
    <property type="molecule type" value="Genomic_DNA"/>
</dbReference>
<keyword evidence="4 7" id="KW-0949">S-adenosyl-L-methionine</keyword>
<feature type="binding site" evidence="7">
    <location>
        <position position="158"/>
    </location>
    <ligand>
        <name>S-adenosyl-L-methionine</name>
        <dbReference type="ChEBI" id="CHEBI:59789"/>
    </ligand>
</feature>
<proteinExistence type="inferred from homology"/>
<dbReference type="PANTHER" id="PTHR43453">
    <property type="entry name" value="RRNA METHYLASE-LIKE"/>
    <property type="match status" value="1"/>
</dbReference>
<evidence type="ECO:0000256" key="5">
    <source>
        <dbReference type="ARBA" id="ARBA00022694"/>
    </source>
</evidence>
<evidence type="ECO:0000256" key="1">
    <source>
        <dbReference type="ARBA" id="ARBA00022555"/>
    </source>
</evidence>
<protein>
    <recommendedName>
        <fullName evidence="7">tRNA (guanosine(18)-2'-O)-methyltransferase</fullName>
        <ecNumber evidence="7">2.1.1.34</ecNumber>
    </recommendedName>
    <alternativeName>
        <fullName evidence="7">tRNA [Gm18] methyltransferase</fullName>
    </alternativeName>
</protein>
<comment type="catalytic activity">
    <reaction evidence="7">
        <text>guanosine(18) in tRNA + S-adenosyl-L-methionine = 2'-O-methylguanosine(18) in tRNA + S-adenosyl-L-homocysteine + H(+)</text>
        <dbReference type="Rhea" id="RHEA:20077"/>
        <dbReference type="Rhea" id="RHEA-COMP:10190"/>
        <dbReference type="Rhea" id="RHEA-COMP:10192"/>
        <dbReference type="ChEBI" id="CHEBI:15378"/>
        <dbReference type="ChEBI" id="CHEBI:57856"/>
        <dbReference type="ChEBI" id="CHEBI:59789"/>
        <dbReference type="ChEBI" id="CHEBI:74269"/>
        <dbReference type="ChEBI" id="CHEBI:74445"/>
        <dbReference type="EC" id="2.1.1.34"/>
    </reaction>
</comment>
<comment type="caution">
    <text evidence="9">The sequence shown here is derived from an EMBL/GenBank/DDBJ whole genome shotgun (WGS) entry which is preliminary data.</text>
</comment>
<dbReference type="InterPro" id="IPR029026">
    <property type="entry name" value="tRNA_m1G_MTases_N"/>
</dbReference>
<dbReference type="SUPFAM" id="SSF75217">
    <property type="entry name" value="alpha/beta knot"/>
    <property type="match status" value="1"/>
</dbReference>
<feature type="domain" description="tRNA/rRNA methyltransferase SpoU type" evidence="8">
    <location>
        <begin position="42"/>
        <end position="178"/>
    </location>
</feature>
<evidence type="ECO:0000313" key="9">
    <source>
        <dbReference type="EMBL" id="PQL91662.1"/>
    </source>
</evidence>
<keyword evidence="10" id="KW-1185">Reference proteome</keyword>
<dbReference type="InterPro" id="IPR029028">
    <property type="entry name" value="Alpha/beta_knot_MTases"/>
</dbReference>
<dbReference type="EC" id="2.1.1.34" evidence="7"/>
<dbReference type="OrthoDB" id="9785673at2"/>
<keyword evidence="2 7" id="KW-0489">Methyltransferase</keyword>
<comment type="caution">
    <text evidence="7">Lacks conserved residue(s) required for the propagation of feature annotation.</text>
</comment>
<evidence type="ECO:0000256" key="3">
    <source>
        <dbReference type="ARBA" id="ARBA00022679"/>
    </source>
</evidence>
<organism evidence="9 10">
    <name type="scientific">Apibacter adventoris</name>
    <dbReference type="NCBI Taxonomy" id="1679466"/>
    <lineage>
        <taxon>Bacteria</taxon>
        <taxon>Pseudomonadati</taxon>
        <taxon>Bacteroidota</taxon>
        <taxon>Flavobacteriia</taxon>
        <taxon>Flavobacteriales</taxon>
        <taxon>Weeksellaceae</taxon>
        <taxon>Apibacter</taxon>
    </lineage>
</organism>
<dbReference type="Proteomes" id="UP000238042">
    <property type="component" value="Unassembled WGS sequence"/>
</dbReference>
<sequence>MIQKDFQNNLKLYEYLKDFITPEKLQKIENLVNERSNFIVPVLEDIYQFRNAGAIVRSMEAFGFQTLYALENRNSFIPESSVSRGADKWIDIHFMQSNIDSLKKIKDKGYLIATISPEKTAINIQNYIPNQPTAVIFGTEFRGISKDFLDFSDVCIQIPMLGFTESLNVSVAAGICFYEMRNKLEKSNLNWKLTQQEKLNLKIKWAINSVSSGEEIAKHYLKNVKI</sequence>
<reference evidence="9 10" key="1">
    <citation type="submission" date="2018-02" db="EMBL/GenBank/DDBJ databases">
        <title>Genome sequences of Apibacter spp., gut symbionts of Asian honey bees.</title>
        <authorList>
            <person name="Kwong W.K."/>
            <person name="Steele M.I."/>
            <person name="Moran N.A."/>
        </authorList>
    </citation>
    <scope>NUCLEOTIDE SEQUENCE [LARGE SCALE GENOMIC DNA]</scope>
    <source>
        <strain evidence="10">wkB301</strain>
    </source>
</reference>
<comment type="function">
    <text evidence="7">Catalyzes the 2'-O methylation of guanosine at position 18 in tRNA.</text>
</comment>
<dbReference type="GO" id="GO:0141100">
    <property type="term" value="F:tRNA (guanine(18)-2'-O)-methyltransferase activity"/>
    <property type="evidence" value="ECO:0007669"/>
    <property type="project" value="UniProtKB-UniRule"/>
</dbReference>
<dbReference type="HAMAP" id="MF_02060">
    <property type="entry name" value="tRNA_methyltr_TrmH"/>
    <property type="match status" value="1"/>
</dbReference>
<dbReference type="CDD" id="cd18092">
    <property type="entry name" value="SpoU-like_TrmH"/>
    <property type="match status" value="1"/>
</dbReference>
<dbReference type="InterPro" id="IPR033671">
    <property type="entry name" value="TrmH"/>
</dbReference>
<dbReference type="Pfam" id="PF00588">
    <property type="entry name" value="SpoU_methylase"/>
    <property type="match status" value="1"/>
</dbReference>
<gene>
    <name evidence="7" type="primary">trmH</name>
    <name evidence="9" type="ORF">C4S77_07620</name>
</gene>
<keyword evidence="5 7" id="KW-0819">tRNA processing</keyword>
<name>A0A2S8AAT3_9FLAO</name>
<evidence type="ECO:0000256" key="7">
    <source>
        <dbReference type="HAMAP-Rule" id="MF_02060"/>
    </source>
</evidence>
<dbReference type="RefSeq" id="WP_105247036.1">
    <property type="nucleotide sequence ID" value="NZ_PSZM01000040.1"/>
</dbReference>
<keyword evidence="3 7" id="KW-0808">Transferase</keyword>
<dbReference type="PANTHER" id="PTHR43453:SF1">
    <property type="entry name" value="TRNA_RRNA METHYLTRANSFERASE SPOU TYPE DOMAIN-CONTAINING PROTEIN"/>
    <property type="match status" value="1"/>
</dbReference>
<evidence type="ECO:0000259" key="8">
    <source>
        <dbReference type="Pfam" id="PF00588"/>
    </source>
</evidence>
<keyword evidence="6 7" id="KW-0694">RNA-binding</keyword>
<evidence type="ECO:0000256" key="2">
    <source>
        <dbReference type="ARBA" id="ARBA00022603"/>
    </source>
</evidence>
<dbReference type="GO" id="GO:0000049">
    <property type="term" value="F:tRNA binding"/>
    <property type="evidence" value="ECO:0007669"/>
    <property type="project" value="UniProtKB-UniRule"/>
</dbReference>